<evidence type="ECO:0000313" key="5">
    <source>
        <dbReference type="Proteomes" id="UP000010798"/>
    </source>
</evidence>
<dbReference type="EMBL" id="CP003364">
    <property type="protein sequence ID" value="AGA28064.1"/>
    <property type="molecule type" value="Genomic_DNA"/>
</dbReference>
<dbReference type="HOGENOM" id="CLU_007869_0_0_0"/>
<name>L0DFA7_SINAD</name>
<feature type="compositionally biased region" description="Basic residues" evidence="1">
    <location>
        <begin position="12"/>
        <end position="27"/>
    </location>
</feature>
<evidence type="ECO:0000259" key="3">
    <source>
        <dbReference type="Pfam" id="PF19077"/>
    </source>
</evidence>
<dbReference type="OrthoDB" id="531718at2"/>
<dbReference type="InterPro" id="IPR025507">
    <property type="entry name" value="DUF4394"/>
</dbReference>
<dbReference type="Proteomes" id="UP000010798">
    <property type="component" value="Chromosome"/>
</dbReference>
<evidence type="ECO:0000256" key="1">
    <source>
        <dbReference type="SAM" id="MobiDB-lite"/>
    </source>
</evidence>
<keyword evidence="5" id="KW-1185">Reference proteome</keyword>
<sequence>MALMSSADRKVVSRNRHQTRKPARRQRSIGILEQCEKRTLLTTMFGVTTASALVQFDSAAPTIILKSNPITNIGAGETIQGIDYRPANGQLYALTTDANHTGRLYTINTASAVATLASTIDVPVTGTRFGLDFNPATDRLRVVSDTDLNVQVDVTFGFATTDGPLAYLAGDPSFGQAPHLAGSAFLNNFAGATATTLYQIDSNLDILAIQNLPNNGTLTTVGALGVDASEVAGFDIQTVGGTHFGYAALVVGGTTSLYQINLSTGAATLIAPVAASLRALAIAPDPGYGSTVAGSTATFTGSVHGDTLVIDQVGGLLRHNQFALGTPGYHSAFDFDSTRPGDQTLSSTDTAISIIINTGAGDNQVTLGSLTAPLSSLATAFTIHGGGVSDHLTLDDRAGTIARTITVRPEQVTGLGGTVSYHGSYDRYLSLEVMAGMANDSFLLTHSLGFIYVRTSLDGGGGINTLNVAPQGAETSLFMTGIRFGPNSIPELQTFIDLNLEQVNIAYDRASPIVTTPPLPTINAVAGTQFVDATVARFLESNAKAKAADYQVTIQWGDGTSSAGIIVNDANIPELFYVLGSHRYSASGRFNVTTTIVDTGSRSSATVWGFRVTTIYQAKDPVTTTSQILVTNPPIAVAGRLDPASDTGLSDQDGITNDNTPTFTGTSSPGAVVRIYNGTDPATRQLIATALADPNGAWQATVLSPLADGLYTNLILEATSDDGQGRALGVLASLMVDTVGPTVTHLEFRRLHGQVRIAFQDDRSGLNQANATDRANYILTGSIQGTRRNRRFPITGASTTPQTVTTNTQVIILTINHGRRLRAGRYTFTARSGGIEDLAGNALNGIFTGRFPSGNAQSGGNFMAGLRPLRRTVAVVSGRLKKAPTRDPGKS</sequence>
<dbReference type="Pfam" id="PF19077">
    <property type="entry name" value="Big_13"/>
    <property type="match status" value="1"/>
</dbReference>
<proteinExistence type="predicted"/>
<feature type="region of interest" description="Disordered" evidence="1">
    <location>
        <begin position="1"/>
        <end position="27"/>
    </location>
</feature>
<dbReference type="eggNOG" id="COG3291">
    <property type="taxonomic scope" value="Bacteria"/>
</dbReference>
<dbReference type="RefSeq" id="WP_015247200.1">
    <property type="nucleotide sequence ID" value="NC_019892.1"/>
</dbReference>
<evidence type="ECO:0000313" key="4">
    <source>
        <dbReference type="EMBL" id="AGA28064.1"/>
    </source>
</evidence>
<dbReference type="InterPro" id="IPR044016">
    <property type="entry name" value="Big_13"/>
</dbReference>
<accession>L0DFA7</accession>
<evidence type="ECO:0008006" key="6">
    <source>
        <dbReference type="Google" id="ProtNLM"/>
    </source>
</evidence>
<reference evidence="4 5" key="1">
    <citation type="submission" date="2012-02" db="EMBL/GenBank/DDBJ databases">
        <title>Complete sequence of chromosome of Singulisphaera acidiphila DSM 18658.</title>
        <authorList>
            <consortium name="US DOE Joint Genome Institute (JGI-PGF)"/>
            <person name="Lucas S."/>
            <person name="Copeland A."/>
            <person name="Lapidus A."/>
            <person name="Glavina del Rio T."/>
            <person name="Dalin E."/>
            <person name="Tice H."/>
            <person name="Bruce D."/>
            <person name="Goodwin L."/>
            <person name="Pitluck S."/>
            <person name="Peters L."/>
            <person name="Ovchinnikova G."/>
            <person name="Chertkov O."/>
            <person name="Kyrpides N."/>
            <person name="Mavromatis K."/>
            <person name="Ivanova N."/>
            <person name="Brettin T."/>
            <person name="Detter J.C."/>
            <person name="Han C."/>
            <person name="Larimer F."/>
            <person name="Land M."/>
            <person name="Hauser L."/>
            <person name="Markowitz V."/>
            <person name="Cheng J.-F."/>
            <person name="Hugenholtz P."/>
            <person name="Woyke T."/>
            <person name="Wu D."/>
            <person name="Tindall B."/>
            <person name="Pomrenke H."/>
            <person name="Brambilla E."/>
            <person name="Klenk H.-P."/>
            <person name="Eisen J.A."/>
        </authorList>
    </citation>
    <scope>NUCLEOTIDE SEQUENCE [LARGE SCALE GENOMIC DNA]</scope>
    <source>
        <strain evidence="5">ATCC BAA-1392 / DSM 18658 / VKM B-2454 / MOB10</strain>
    </source>
</reference>
<evidence type="ECO:0000259" key="2">
    <source>
        <dbReference type="Pfam" id="PF14339"/>
    </source>
</evidence>
<gene>
    <name evidence="4" type="ordered locus">Sinac_3832</name>
</gene>
<feature type="domain" description="Bacterial Ig-like" evidence="3">
    <location>
        <begin position="640"/>
        <end position="738"/>
    </location>
</feature>
<protein>
    <recommendedName>
        <fullName evidence="6">DUF4394 domain-containing protein</fullName>
    </recommendedName>
</protein>
<dbReference type="Pfam" id="PF14339">
    <property type="entry name" value="DUF4394"/>
    <property type="match status" value="1"/>
</dbReference>
<organism evidence="4 5">
    <name type="scientific">Singulisphaera acidiphila (strain ATCC BAA-1392 / DSM 18658 / VKM B-2454 / MOB10)</name>
    <dbReference type="NCBI Taxonomy" id="886293"/>
    <lineage>
        <taxon>Bacteria</taxon>
        <taxon>Pseudomonadati</taxon>
        <taxon>Planctomycetota</taxon>
        <taxon>Planctomycetia</taxon>
        <taxon>Isosphaerales</taxon>
        <taxon>Isosphaeraceae</taxon>
        <taxon>Singulisphaera</taxon>
    </lineage>
</organism>
<dbReference type="Gene3D" id="2.60.40.10">
    <property type="entry name" value="Immunoglobulins"/>
    <property type="match status" value="1"/>
</dbReference>
<dbReference type="KEGG" id="saci:Sinac_3832"/>
<dbReference type="AlphaFoldDB" id="L0DFA7"/>
<dbReference type="InterPro" id="IPR013783">
    <property type="entry name" value="Ig-like_fold"/>
</dbReference>
<dbReference type="STRING" id="886293.Sinac_3832"/>
<feature type="domain" description="DUF4394" evidence="2">
    <location>
        <begin position="53"/>
        <end position="280"/>
    </location>
</feature>